<evidence type="ECO:0000256" key="3">
    <source>
        <dbReference type="ARBA" id="ARBA00007282"/>
    </source>
</evidence>
<dbReference type="InterPro" id="IPR044851">
    <property type="entry name" value="Wax_synthase"/>
</dbReference>
<dbReference type="GO" id="GO:0008374">
    <property type="term" value="F:O-acyltransferase activity"/>
    <property type="evidence" value="ECO:0007669"/>
    <property type="project" value="InterPro"/>
</dbReference>
<comment type="similarity">
    <text evidence="3">Belongs to the wax synthase family.</text>
</comment>
<dbReference type="GO" id="GO:0006629">
    <property type="term" value="P:lipid metabolic process"/>
    <property type="evidence" value="ECO:0007669"/>
    <property type="project" value="InterPro"/>
</dbReference>
<feature type="transmembrane region" description="Helical" evidence="8">
    <location>
        <begin position="140"/>
        <end position="161"/>
    </location>
</feature>
<comment type="pathway">
    <text evidence="2">Secondary metabolite biosynthesis.</text>
</comment>
<gene>
    <name evidence="10" type="ORF">CBRE1094_LOCUS27348</name>
</gene>
<evidence type="ECO:0000256" key="8">
    <source>
        <dbReference type="SAM" id="Phobius"/>
    </source>
</evidence>
<keyword evidence="4" id="KW-0808">Transferase</keyword>
<dbReference type="AlphaFoldDB" id="A0A7S2HIZ1"/>
<keyword evidence="6 8" id="KW-1133">Transmembrane helix</keyword>
<evidence type="ECO:0000256" key="4">
    <source>
        <dbReference type="ARBA" id="ARBA00022679"/>
    </source>
</evidence>
<dbReference type="PANTHER" id="PTHR31595:SF57">
    <property type="entry name" value="OS04G0481900 PROTEIN"/>
    <property type="match status" value="1"/>
</dbReference>
<evidence type="ECO:0000256" key="2">
    <source>
        <dbReference type="ARBA" id="ARBA00005179"/>
    </source>
</evidence>
<organism evidence="10">
    <name type="scientific">Haptolina brevifila</name>
    <dbReference type="NCBI Taxonomy" id="156173"/>
    <lineage>
        <taxon>Eukaryota</taxon>
        <taxon>Haptista</taxon>
        <taxon>Haptophyta</taxon>
        <taxon>Prymnesiophyceae</taxon>
        <taxon>Prymnesiales</taxon>
        <taxon>Prymnesiaceae</taxon>
        <taxon>Haptolina</taxon>
    </lineage>
</organism>
<keyword evidence="5 8" id="KW-0812">Transmembrane</keyword>
<name>A0A7S2HIZ1_9EUKA</name>
<feature type="transmembrane region" description="Helical" evidence="8">
    <location>
        <begin position="12"/>
        <end position="33"/>
    </location>
</feature>
<dbReference type="InterPro" id="IPR032805">
    <property type="entry name" value="Wax_synthase_dom"/>
</dbReference>
<evidence type="ECO:0000256" key="1">
    <source>
        <dbReference type="ARBA" id="ARBA00004141"/>
    </source>
</evidence>
<evidence type="ECO:0000256" key="6">
    <source>
        <dbReference type="ARBA" id="ARBA00022989"/>
    </source>
</evidence>
<proteinExistence type="inferred from homology"/>
<evidence type="ECO:0000259" key="9">
    <source>
        <dbReference type="Pfam" id="PF13813"/>
    </source>
</evidence>
<comment type="subcellular location">
    <subcellularLocation>
        <location evidence="1">Membrane</location>
        <topology evidence="1">Multi-pass membrane protein</topology>
    </subcellularLocation>
</comment>
<dbReference type="Pfam" id="PF13813">
    <property type="entry name" value="MBOAT_2"/>
    <property type="match status" value="1"/>
</dbReference>
<dbReference type="PANTHER" id="PTHR31595">
    <property type="entry name" value="LONG-CHAIN-ALCOHOL O-FATTY-ACYLTRANSFERASE 3-RELATED"/>
    <property type="match status" value="1"/>
</dbReference>
<protein>
    <recommendedName>
        <fullName evidence="9">Wax synthase domain-containing protein</fullName>
    </recommendedName>
</protein>
<reference evidence="10" key="1">
    <citation type="submission" date="2021-01" db="EMBL/GenBank/DDBJ databases">
        <authorList>
            <person name="Corre E."/>
            <person name="Pelletier E."/>
            <person name="Niang G."/>
            <person name="Scheremetjew M."/>
            <person name="Finn R."/>
            <person name="Kale V."/>
            <person name="Holt S."/>
            <person name="Cochrane G."/>
            <person name="Meng A."/>
            <person name="Brown T."/>
            <person name="Cohen L."/>
        </authorList>
    </citation>
    <scope>NUCLEOTIDE SEQUENCE</scope>
    <source>
        <strain evidence="10">UTEX LB 985</strain>
    </source>
</reference>
<accession>A0A7S2HIZ1</accession>
<evidence type="ECO:0000256" key="5">
    <source>
        <dbReference type="ARBA" id="ARBA00022692"/>
    </source>
</evidence>
<dbReference type="GO" id="GO:0016020">
    <property type="term" value="C:membrane"/>
    <property type="evidence" value="ECO:0007669"/>
    <property type="project" value="UniProtKB-SubCell"/>
</dbReference>
<feature type="transmembrane region" description="Helical" evidence="8">
    <location>
        <begin position="167"/>
        <end position="191"/>
    </location>
</feature>
<dbReference type="EMBL" id="HBGU01050215">
    <property type="protein sequence ID" value="CAD9492257.1"/>
    <property type="molecule type" value="Transcribed_RNA"/>
</dbReference>
<feature type="domain" description="Wax synthase" evidence="9">
    <location>
        <begin position="44"/>
        <end position="120"/>
    </location>
</feature>
<keyword evidence="7 8" id="KW-0472">Membrane</keyword>
<evidence type="ECO:0000256" key="7">
    <source>
        <dbReference type="ARBA" id="ARBA00023136"/>
    </source>
</evidence>
<evidence type="ECO:0000313" key="10">
    <source>
        <dbReference type="EMBL" id="CAD9492257.1"/>
    </source>
</evidence>
<sequence>MASTVADHLLVHLVIIWLYLTLLMDVGSSLLIAQDYEPLSAFDNPIFTSTSPRNFWGRKWNMQVSTSFKRCVFKPLMKSKLVPPTLAGILTFTSSGLFHEYQFVLSFPTYTFGRISSFFVLQGLVCGLDNIATRAFGKSAFGSAFVALPDAVKAFIVVGIMSPTVPIFSRIWIDAGMFNMIASMVPLVSIVE</sequence>